<accession>A0A426XUA3</accession>
<gene>
    <name evidence="1" type="ORF">B296_00051640</name>
</gene>
<evidence type="ECO:0000313" key="2">
    <source>
        <dbReference type="Proteomes" id="UP000287651"/>
    </source>
</evidence>
<evidence type="ECO:0000313" key="1">
    <source>
        <dbReference type="EMBL" id="RRT43083.1"/>
    </source>
</evidence>
<comment type="caution">
    <text evidence="1">The sequence shown here is derived from an EMBL/GenBank/DDBJ whole genome shotgun (WGS) entry which is preliminary data.</text>
</comment>
<organism evidence="1 2">
    <name type="scientific">Ensete ventricosum</name>
    <name type="common">Abyssinian banana</name>
    <name type="synonym">Musa ensete</name>
    <dbReference type="NCBI Taxonomy" id="4639"/>
    <lineage>
        <taxon>Eukaryota</taxon>
        <taxon>Viridiplantae</taxon>
        <taxon>Streptophyta</taxon>
        <taxon>Embryophyta</taxon>
        <taxon>Tracheophyta</taxon>
        <taxon>Spermatophyta</taxon>
        <taxon>Magnoliopsida</taxon>
        <taxon>Liliopsida</taxon>
        <taxon>Zingiberales</taxon>
        <taxon>Musaceae</taxon>
        <taxon>Ensete</taxon>
    </lineage>
</organism>
<proteinExistence type="predicted"/>
<dbReference type="Proteomes" id="UP000287651">
    <property type="component" value="Unassembled WGS sequence"/>
</dbReference>
<dbReference type="AlphaFoldDB" id="A0A426XUA3"/>
<dbReference type="EMBL" id="AMZH03017378">
    <property type="protein sequence ID" value="RRT43083.1"/>
    <property type="molecule type" value="Genomic_DNA"/>
</dbReference>
<feature type="non-terminal residue" evidence="1">
    <location>
        <position position="1"/>
    </location>
</feature>
<reference evidence="1 2" key="1">
    <citation type="journal article" date="2014" name="Agronomy (Basel)">
        <title>A Draft Genome Sequence for Ensete ventricosum, the Drought-Tolerant Tree Against Hunger.</title>
        <authorList>
            <person name="Harrison J."/>
            <person name="Moore K.A."/>
            <person name="Paszkiewicz K."/>
            <person name="Jones T."/>
            <person name="Grant M."/>
            <person name="Ambacheew D."/>
            <person name="Muzemil S."/>
            <person name="Studholme D.J."/>
        </authorList>
    </citation>
    <scope>NUCLEOTIDE SEQUENCE [LARGE SCALE GENOMIC DNA]</scope>
</reference>
<name>A0A426XUA3_ENSVE</name>
<protein>
    <submittedName>
        <fullName evidence="1">Uncharacterized protein</fullName>
    </submittedName>
</protein>
<sequence>CLLGGLSLSLEKEREEERKERATKVSPLWLHDRHGRSQPGSSFVLGFLDGWV</sequence>